<accession>A0A0D9WD43</accession>
<proteinExistence type="predicted"/>
<dbReference type="PANTHER" id="PTHR47389">
    <property type="entry name" value="OS09G0436400 PROTEIN"/>
    <property type="match status" value="1"/>
</dbReference>
<keyword evidence="3" id="KW-1185">Reference proteome</keyword>
<dbReference type="Gene3D" id="2.40.10.120">
    <property type="match status" value="1"/>
</dbReference>
<protein>
    <recommendedName>
        <fullName evidence="4">PDZ domain-containing protein</fullName>
    </recommendedName>
</protein>
<name>A0A0D9WD43_9ORYZ</name>
<dbReference type="HOGENOM" id="CLU_012954_7_2_1"/>
<reference evidence="2" key="3">
    <citation type="submission" date="2015-04" db="UniProtKB">
        <authorList>
            <consortium name="EnsemblPlants"/>
        </authorList>
    </citation>
    <scope>IDENTIFICATION</scope>
</reference>
<dbReference type="STRING" id="77586.A0A0D9WD43"/>
<dbReference type="Gramene" id="LPERR05G03810.2">
    <property type="protein sequence ID" value="LPERR05G03810.2"/>
    <property type="gene ID" value="LPERR05G03810"/>
</dbReference>
<evidence type="ECO:0000256" key="1">
    <source>
        <dbReference type="SAM" id="MobiDB-lite"/>
    </source>
</evidence>
<dbReference type="Proteomes" id="UP000032180">
    <property type="component" value="Chromosome 5"/>
</dbReference>
<dbReference type="SUPFAM" id="SSF50494">
    <property type="entry name" value="Trypsin-like serine proteases"/>
    <property type="match status" value="1"/>
</dbReference>
<dbReference type="InterPro" id="IPR009003">
    <property type="entry name" value="Peptidase_S1_PA"/>
</dbReference>
<dbReference type="PANTHER" id="PTHR47389:SF8">
    <property type="entry name" value="EXPRESSED PROTEIN"/>
    <property type="match status" value="1"/>
</dbReference>
<feature type="compositionally biased region" description="Pro residues" evidence="1">
    <location>
        <begin position="67"/>
        <end position="81"/>
    </location>
</feature>
<dbReference type="EnsemblPlants" id="LPERR05G03810.2">
    <property type="protein sequence ID" value="LPERR05G03810.2"/>
    <property type="gene ID" value="LPERR05G03810"/>
</dbReference>
<reference evidence="3" key="2">
    <citation type="submission" date="2013-12" db="EMBL/GenBank/DDBJ databases">
        <authorList>
            <person name="Yu Y."/>
            <person name="Lee S."/>
            <person name="de Baynast K."/>
            <person name="Wissotski M."/>
            <person name="Liu L."/>
            <person name="Talag J."/>
            <person name="Goicoechea J."/>
            <person name="Angelova A."/>
            <person name="Jetty R."/>
            <person name="Kudrna D."/>
            <person name="Golser W."/>
            <person name="Rivera L."/>
            <person name="Zhang J."/>
            <person name="Wing R."/>
        </authorList>
    </citation>
    <scope>NUCLEOTIDE SEQUENCE</scope>
</reference>
<feature type="compositionally biased region" description="Basic and acidic residues" evidence="1">
    <location>
        <begin position="27"/>
        <end position="40"/>
    </location>
</feature>
<evidence type="ECO:0008006" key="4">
    <source>
        <dbReference type="Google" id="ProtNLM"/>
    </source>
</evidence>
<reference evidence="2 3" key="1">
    <citation type="submission" date="2012-08" db="EMBL/GenBank/DDBJ databases">
        <title>Oryza genome evolution.</title>
        <authorList>
            <person name="Wing R.A."/>
        </authorList>
    </citation>
    <scope>NUCLEOTIDE SEQUENCE</scope>
</reference>
<dbReference type="Pfam" id="PF13365">
    <property type="entry name" value="Trypsin_2"/>
    <property type="match status" value="1"/>
</dbReference>
<feature type="region of interest" description="Disordered" evidence="1">
    <location>
        <begin position="1"/>
        <end position="81"/>
    </location>
</feature>
<evidence type="ECO:0000313" key="2">
    <source>
        <dbReference type="EnsemblPlants" id="LPERR05G03810.2"/>
    </source>
</evidence>
<dbReference type="AlphaFoldDB" id="A0A0D9WD43"/>
<organism evidence="2 3">
    <name type="scientific">Leersia perrieri</name>
    <dbReference type="NCBI Taxonomy" id="77586"/>
    <lineage>
        <taxon>Eukaryota</taxon>
        <taxon>Viridiplantae</taxon>
        <taxon>Streptophyta</taxon>
        <taxon>Embryophyta</taxon>
        <taxon>Tracheophyta</taxon>
        <taxon>Spermatophyta</taxon>
        <taxon>Magnoliopsida</taxon>
        <taxon>Liliopsida</taxon>
        <taxon>Poales</taxon>
        <taxon>Poaceae</taxon>
        <taxon>BOP clade</taxon>
        <taxon>Oryzoideae</taxon>
        <taxon>Oryzeae</taxon>
        <taxon>Oryzinae</taxon>
        <taxon>Leersia</taxon>
    </lineage>
</organism>
<sequence>MPPKSRSSSEKKNPSPGQGRGGASASTERRVTRLRSRELGVEPEATGAGDDPALPTRKKRNVQPRAAAPPPARLPRVIPPYPNSGKSSDVLHWAMEFQRISDLPCTIIPCTCRTEPIDHRTAIDVASTPDKNLIKKAARSVVGVVSTKADGKHIASCSGIVVSWNDTTRLATIITSSATVCLCTCQTRPLLRDNCFFNAYYRIALLEVLADSPLQPATFGSSPKFGQEVFALARDEESSLFARRGTVLLHERPKYLDYIYCQSLSCQIARGGTGGPVIDGDGDFVGMAFGRSPNADILPISIMDKCFDMWTRFSRIARPVFCMDLRAFELLDVSQQEEIELVHNIYNGFIVSVVYDDSVAARPCISPGDVIVSYNRQRDFTPHKFEEYLLSFDLDLLARADSSWTVGLELEVCDLVSHITRFVTYPLQFSDESEKVCPSILFTLSLLFDALLLSILCLRNIWNCRSS</sequence>
<dbReference type="SUPFAM" id="SSF50156">
    <property type="entry name" value="PDZ domain-like"/>
    <property type="match status" value="1"/>
</dbReference>
<dbReference type="InterPro" id="IPR036034">
    <property type="entry name" value="PDZ_sf"/>
</dbReference>
<evidence type="ECO:0000313" key="3">
    <source>
        <dbReference type="Proteomes" id="UP000032180"/>
    </source>
</evidence>